<keyword evidence="3" id="KW-0949">S-adenosyl-L-methionine</keyword>
<dbReference type="GO" id="GO:0030410">
    <property type="term" value="F:nicotianamine synthase activity"/>
    <property type="evidence" value="ECO:0007669"/>
    <property type="project" value="InterPro"/>
</dbReference>
<evidence type="ECO:0000256" key="2">
    <source>
        <dbReference type="ARBA" id="ARBA00022679"/>
    </source>
</evidence>
<sequence length="298" mass="32494">MVPIACHGDGDCVSCYVNEILDCYYELSRSPDLKPSPSINCLFERLVGLCSRIPDEATTAQILSDPKVVDIAPHLRKLCSDGEYQLEAHWARKVCCCKTHEEANEMLLTFPYHGNYVDLVRMEMNAIASVKPDFATRTFAFLGSGPLPLTSLCISHHLQSECVSCHNVDQDATAITTAVTLCRALGHSPETMCFQCASAGSPDIDLGCFDIVYLAALVGGCSTHKHEIMADVVKRMKPGALVVMRSAHSLRRLLYPVIEVTEDMASIGLRPLLVVHPYNHIVNSCVIAVVESPCGCGP</sequence>
<accession>A0A8H6CH69</accession>
<evidence type="ECO:0000313" key="4">
    <source>
        <dbReference type="EMBL" id="KAF6223181.1"/>
    </source>
</evidence>
<comment type="caution">
    <text evidence="4">The sequence shown here is derived from an EMBL/GenBank/DDBJ whole genome shotgun (WGS) entry which is preliminary data.</text>
</comment>
<reference evidence="4 5" key="1">
    <citation type="journal article" date="2020" name="Genomics">
        <title>Complete, high-quality genomes from long-read metagenomic sequencing of two wolf lichen thalli reveals enigmatic genome architecture.</title>
        <authorList>
            <person name="McKenzie S.K."/>
            <person name="Walston R.F."/>
            <person name="Allen J.L."/>
        </authorList>
    </citation>
    <scope>NUCLEOTIDE SEQUENCE [LARGE SCALE GENOMIC DNA]</scope>
    <source>
        <strain evidence="4">WasteWater2</strain>
    </source>
</reference>
<keyword evidence="2" id="KW-0808">Transferase</keyword>
<dbReference type="EMBL" id="JACCJC010000134">
    <property type="protein sequence ID" value="KAF6223181.1"/>
    <property type="molecule type" value="Genomic_DNA"/>
</dbReference>
<dbReference type="PANTHER" id="PTHR32266">
    <property type="entry name" value="NICOTIANAMINE SYNTHASE 3"/>
    <property type="match status" value="1"/>
</dbReference>
<dbReference type="PANTHER" id="PTHR32266:SF12">
    <property type="entry name" value="NICOTIANAMINE SYNTHASE 3"/>
    <property type="match status" value="1"/>
</dbReference>
<evidence type="ECO:0000256" key="1">
    <source>
        <dbReference type="ARBA" id="ARBA00007009"/>
    </source>
</evidence>
<dbReference type="InterPro" id="IPR004298">
    <property type="entry name" value="Nicotian_synth"/>
</dbReference>
<organism evidence="4 5">
    <name type="scientific">Letharia columbiana</name>
    <dbReference type="NCBI Taxonomy" id="112416"/>
    <lineage>
        <taxon>Eukaryota</taxon>
        <taxon>Fungi</taxon>
        <taxon>Dikarya</taxon>
        <taxon>Ascomycota</taxon>
        <taxon>Pezizomycotina</taxon>
        <taxon>Lecanoromycetes</taxon>
        <taxon>OSLEUM clade</taxon>
        <taxon>Lecanoromycetidae</taxon>
        <taxon>Lecanorales</taxon>
        <taxon>Lecanorineae</taxon>
        <taxon>Parmeliaceae</taxon>
        <taxon>Letharia</taxon>
    </lineage>
</organism>
<dbReference type="InterPro" id="IPR029063">
    <property type="entry name" value="SAM-dependent_MTases_sf"/>
</dbReference>
<protein>
    <recommendedName>
        <fullName evidence="6">Nicotianamine synthase</fullName>
    </recommendedName>
</protein>
<proteinExistence type="inferred from homology"/>
<dbReference type="SUPFAM" id="SSF53335">
    <property type="entry name" value="S-adenosyl-L-methionine-dependent methyltransferases"/>
    <property type="match status" value="1"/>
</dbReference>
<dbReference type="RefSeq" id="XP_037158055.1">
    <property type="nucleotide sequence ID" value="XM_037315052.1"/>
</dbReference>
<keyword evidence="5" id="KW-1185">Reference proteome</keyword>
<dbReference type="OrthoDB" id="1858069at2759"/>
<evidence type="ECO:0000313" key="5">
    <source>
        <dbReference type="Proteomes" id="UP000578531"/>
    </source>
</evidence>
<evidence type="ECO:0008006" key="6">
    <source>
        <dbReference type="Google" id="ProtNLM"/>
    </source>
</evidence>
<gene>
    <name evidence="4" type="ORF">HO173_013228</name>
</gene>
<dbReference type="Proteomes" id="UP000578531">
    <property type="component" value="Unassembled WGS sequence"/>
</dbReference>
<dbReference type="Gene3D" id="3.40.50.150">
    <property type="entry name" value="Vaccinia Virus protein VP39"/>
    <property type="match status" value="1"/>
</dbReference>
<dbReference type="Pfam" id="PF03059">
    <property type="entry name" value="NAS"/>
    <property type="match status" value="1"/>
</dbReference>
<name>A0A8H6CH69_9LECA</name>
<evidence type="ECO:0000256" key="3">
    <source>
        <dbReference type="ARBA" id="ARBA00022691"/>
    </source>
</evidence>
<dbReference type="GeneID" id="59294856"/>
<dbReference type="GO" id="GO:0030418">
    <property type="term" value="P:nicotianamine biosynthetic process"/>
    <property type="evidence" value="ECO:0007669"/>
    <property type="project" value="InterPro"/>
</dbReference>
<comment type="similarity">
    <text evidence="1">Belongs to the nicotianamine synthase (NAS)-like family.</text>
</comment>
<dbReference type="AlphaFoldDB" id="A0A8H6CH69"/>
<dbReference type="PROSITE" id="PS51142">
    <property type="entry name" value="NAS"/>
    <property type="match status" value="1"/>
</dbReference>